<dbReference type="AlphaFoldDB" id="A0A4R1BDQ0"/>
<protein>
    <submittedName>
        <fullName evidence="1">Uncharacterized protein</fullName>
    </submittedName>
</protein>
<dbReference type="RefSeq" id="WP_131446334.1">
    <property type="nucleotide sequence ID" value="NZ_SJZB01000029.1"/>
</dbReference>
<evidence type="ECO:0000313" key="2">
    <source>
        <dbReference type="Proteomes" id="UP000295443"/>
    </source>
</evidence>
<organism evidence="1 2">
    <name type="scientific">Parasulfuritortus cantonensis</name>
    <dbReference type="NCBI Taxonomy" id="2528202"/>
    <lineage>
        <taxon>Bacteria</taxon>
        <taxon>Pseudomonadati</taxon>
        <taxon>Pseudomonadota</taxon>
        <taxon>Betaproteobacteria</taxon>
        <taxon>Nitrosomonadales</taxon>
        <taxon>Thiobacillaceae</taxon>
        <taxon>Parasulfuritortus</taxon>
    </lineage>
</organism>
<gene>
    <name evidence="1" type="ORF">EZJ19_07840</name>
</gene>
<dbReference type="Proteomes" id="UP000295443">
    <property type="component" value="Unassembled WGS sequence"/>
</dbReference>
<name>A0A4R1BDQ0_9PROT</name>
<proteinExistence type="predicted"/>
<accession>A0A4R1BDQ0</accession>
<keyword evidence="2" id="KW-1185">Reference proteome</keyword>
<evidence type="ECO:0000313" key="1">
    <source>
        <dbReference type="EMBL" id="TCJ15211.1"/>
    </source>
</evidence>
<dbReference type="EMBL" id="SJZB01000029">
    <property type="protein sequence ID" value="TCJ15211.1"/>
    <property type="molecule type" value="Genomic_DNA"/>
</dbReference>
<sequence>MQDKFHIVKIGHGRYEVRHHGLVGARLGLLLGQAGRWVAEAPNGAPLGHHRSRKAGAQALYDHAMQQG</sequence>
<comment type="caution">
    <text evidence="1">The sequence shown here is derived from an EMBL/GenBank/DDBJ whole genome shotgun (WGS) entry which is preliminary data.</text>
</comment>
<reference evidence="1 2" key="1">
    <citation type="submission" date="2019-03" db="EMBL/GenBank/DDBJ databases">
        <title>Genome sequence of Thiobacillaceae bacterium LSR1, a sulfur-oxidizing bacterium isolated from freshwater sediment.</title>
        <authorList>
            <person name="Li S."/>
        </authorList>
    </citation>
    <scope>NUCLEOTIDE SEQUENCE [LARGE SCALE GENOMIC DNA]</scope>
    <source>
        <strain evidence="1 2">LSR1</strain>
    </source>
</reference>